<feature type="domain" description="OBG-type G" evidence="4">
    <location>
        <begin position="2"/>
        <end position="267"/>
    </location>
</feature>
<dbReference type="GeneID" id="31675796"/>
<dbReference type="GO" id="GO:0005737">
    <property type="term" value="C:cytoplasm"/>
    <property type="evidence" value="ECO:0007669"/>
    <property type="project" value="TreeGrafter"/>
</dbReference>
<keyword evidence="6" id="KW-1185">Reference proteome</keyword>
<dbReference type="PROSITE" id="PS51710">
    <property type="entry name" value="G_OBG"/>
    <property type="match status" value="1"/>
</dbReference>
<dbReference type="RefSeq" id="WP_081141454.1">
    <property type="nucleotide sequence ID" value="NZ_CP015363.1"/>
</dbReference>
<evidence type="ECO:0000256" key="2">
    <source>
        <dbReference type="ARBA" id="ARBA00022741"/>
    </source>
</evidence>
<dbReference type="InterPro" id="IPR012675">
    <property type="entry name" value="Beta-grasp_dom_sf"/>
</dbReference>
<name>A0A1V0N274_9ARCH</name>
<protein>
    <submittedName>
        <fullName evidence="5">Translation-associated GTPase</fullName>
    </submittedName>
</protein>
<dbReference type="AlphaFoldDB" id="A0A1V0N274"/>
<dbReference type="FunFam" id="3.10.20.30:FF:000002">
    <property type="entry name" value="GTP pyrophosphokinase (RelA/SpoT)"/>
    <property type="match status" value="1"/>
</dbReference>
<dbReference type="PROSITE" id="PS00905">
    <property type="entry name" value="GTP1_OBG"/>
    <property type="match status" value="1"/>
</dbReference>
<dbReference type="STRING" id="74969.FAD_0287"/>
<dbReference type="Pfam" id="PF01926">
    <property type="entry name" value="MMR_HSR1"/>
    <property type="match status" value="1"/>
</dbReference>
<gene>
    <name evidence="5" type="ORF">FAD_0287</name>
</gene>
<dbReference type="PANTHER" id="PTHR23305">
    <property type="entry name" value="OBG GTPASE FAMILY"/>
    <property type="match status" value="1"/>
</dbReference>
<evidence type="ECO:0000256" key="1">
    <source>
        <dbReference type="ARBA" id="ARBA00007476"/>
    </source>
</evidence>
<sequence length="391" mass="44087">MLKIGLIGKPNAGKSTLFSAITSIDVDIANYPFTTIKPNVGISFVKDKCPENEINAKCNPREGKCLDGIRYIPVEIIDVPGLIEGASEGKGMGNEFLDNIRDADLIINLFDASGMTDMEGNPSESGHDPLDDIKFVNNEIISWMNGKISKDWQKFARKEDNSPERLDVKILQKAATFGLSEKDVSFIMTKESFPDKLIHWTDNDINRFSEAILKYVKPVFSIGNKLDLLTDDAIKALKDRENKLYMISAEYELLIEKAYNNGYISSDAIDFTFTDKSGEAQKTVLNRIKEKYRNGEIMRFYDVLTSIIKSLGYIVVYPVLDETKWEDKNGNVLPDAYLMKDGDTALDMAYKIHTDIGKNFIRAVNGRTKRVIGKDYKLLNNDVIKIISNSR</sequence>
<dbReference type="CDD" id="cd01669">
    <property type="entry name" value="TGS_MJ1332_like"/>
    <property type="match status" value="1"/>
</dbReference>
<evidence type="ECO:0000259" key="4">
    <source>
        <dbReference type="PROSITE" id="PS51710"/>
    </source>
</evidence>
<dbReference type="PANTHER" id="PTHR23305:SF1">
    <property type="entry name" value="OBG-TYPE G DOMAIN-CONTAINING PROTEIN"/>
    <property type="match status" value="1"/>
</dbReference>
<dbReference type="InterPro" id="IPR004095">
    <property type="entry name" value="TGS"/>
</dbReference>
<dbReference type="PRINTS" id="PR00326">
    <property type="entry name" value="GTP1OBG"/>
</dbReference>
<evidence type="ECO:0000256" key="3">
    <source>
        <dbReference type="ARBA" id="ARBA00023134"/>
    </source>
</evidence>
<accession>A0A1V0N274</accession>
<organism evidence="5 6">
    <name type="scientific">Ferroplasma acidiphilum</name>
    <dbReference type="NCBI Taxonomy" id="74969"/>
    <lineage>
        <taxon>Archaea</taxon>
        <taxon>Methanobacteriati</taxon>
        <taxon>Thermoplasmatota</taxon>
        <taxon>Thermoplasmata</taxon>
        <taxon>Thermoplasmatales</taxon>
        <taxon>Ferroplasmaceae</taxon>
        <taxon>Ferroplasma</taxon>
    </lineage>
</organism>
<dbReference type="InterPro" id="IPR013646">
    <property type="entry name" value="YGR210-like_G4"/>
</dbReference>
<evidence type="ECO:0000313" key="6">
    <source>
        <dbReference type="Proteomes" id="UP000192050"/>
    </source>
</evidence>
<dbReference type="Pfam" id="PF02824">
    <property type="entry name" value="TGS"/>
    <property type="match status" value="1"/>
</dbReference>
<dbReference type="InterPro" id="IPR031167">
    <property type="entry name" value="G_OBG"/>
</dbReference>
<dbReference type="Pfam" id="PF08438">
    <property type="entry name" value="YGR210-like_G4"/>
    <property type="match status" value="1"/>
</dbReference>
<dbReference type="Gene3D" id="3.10.20.30">
    <property type="match status" value="1"/>
</dbReference>
<keyword evidence="2" id="KW-0547">Nucleotide-binding</keyword>
<dbReference type="InterPro" id="IPR006073">
    <property type="entry name" value="GTP-bd"/>
</dbReference>
<dbReference type="KEGG" id="fai:FAD_0287"/>
<dbReference type="Proteomes" id="UP000192050">
    <property type="component" value="Chromosome"/>
</dbReference>
<keyword evidence="3" id="KW-0342">GTP-binding</keyword>
<dbReference type="Gene3D" id="3.40.50.300">
    <property type="entry name" value="P-loop containing nucleotide triphosphate hydrolases"/>
    <property type="match status" value="1"/>
</dbReference>
<dbReference type="GO" id="GO:0016887">
    <property type="term" value="F:ATP hydrolysis activity"/>
    <property type="evidence" value="ECO:0007669"/>
    <property type="project" value="TreeGrafter"/>
</dbReference>
<dbReference type="GO" id="GO:0005525">
    <property type="term" value="F:GTP binding"/>
    <property type="evidence" value="ECO:0007669"/>
    <property type="project" value="UniProtKB-KW"/>
</dbReference>
<proteinExistence type="inferred from homology"/>
<dbReference type="EMBL" id="CP015363">
    <property type="protein sequence ID" value="ARD84209.1"/>
    <property type="molecule type" value="Genomic_DNA"/>
</dbReference>
<dbReference type="OrthoDB" id="5875at2157"/>
<evidence type="ECO:0000313" key="5">
    <source>
        <dbReference type="EMBL" id="ARD84209.1"/>
    </source>
</evidence>
<dbReference type="InterPro" id="IPR006074">
    <property type="entry name" value="GTP1-OBG_CS"/>
</dbReference>
<dbReference type="SUPFAM" id="SSF52540">
    <property type="entry name" value="P-loop containing nucleoside triphosphate hydrolases"/>
    <property type="match status" value="1"/>
</dbReference>
<comment type="similarity">
    <text evidence="1">Belongs to the RelA/SpoT family.</text>
</comment>
<dbReference type="Gene3D" id="1.10.8.470">
    <property type="match status" value="1"/>
</dbReference>
<dbReference type="NCBIfam" id="NF007171">
    <property type="entry name" value="PRK09602.1"/>
    <property type="match status" value="1"/>
</dbReference>
<reference evidence="5 6" key="1">
    <citation type="submission" date="2011-10" db="EMBL/GenBank/DDBJ databases">
        <title>Metabolic and evolutionary patterns in the extreme acidophile Ferroplasma acidiphilum.</title>
        <authorList>
            <person name="Golyshina O.V."/>
            <person name="Kozyavkin S.A."/>
            <person name="Tatusov R.L."/>
            <person name="Slesarev A.I."/>
            <person name="Golyshin P.N."/>
        </authorList>
    </citation>
    <scope>NUCLEOTIDE SEQUENCE [LARGE SCALE GENOMIC DNA]</scope>
    <source>
        <strain evidence="6">Y</strain>
    </source>
</reference>
<dbReference type="SUPFAM" id="SSF81271">
    <property type="entry name" value="TGS-like"/>
    <property type="match status" value="1"/>
</dbReference>
<dbReference type="InterPro" id="IPR027417">
    <property type="entry name" value="P-loop_NTPase"/>
</dbReference>
<dbReference type="InterPro" id="IPR012676">
    <property type="entry name" value="TGS-like"/>
</dbReference>